<dbReference type="InterPro" id="IPR032710">
    <property type="entry name" value="NTF2-like_dom_sf"/>
</dbReference>
<evidence type="ECO:0000313" key="1">
    <source>
        <dbReference type="EMBL" id="TFD99220.1"/>
    </source>
</evidence>
<reference evidence="1 2" key="1">
    <citation type="submission" date="2019-03" db="EMBL/GenBank/DDBJ databases">
        <title>San Antonio Military Medical Center submission to MRSN (WRAIR), pending publication.</title>
        <authorList>
            <person name="Blyth D.M."/>
            <person name="Mccarthy S.L."/>
            <person name="Schall S.E."/>
            <person name="Stam J.A."/>
            <person name="Ong A.C."/>
            <person name="Mcgann P.T."/>
        </authorList>
    </citation>
    <scope>NUCLEOTIDE SEQUENCE [LARGE SCALE GENOMIC DNA]</scope>
    <source>
        <strain evidence="1 2">MRSN571793</strain>
    </source>
</reference>
<dbReference type="Pfam" id="PF07366">
    <property type="entry name" value="SnoaL"/>
    <property type="match status" value="1"/>
</dbReference>
<protein>
    <recommendedName>
        <fullName evidence="3">Ester cyclase</fullName>
    </recommendedName>
</protein>
<organism evidence="1 2">
    <name type="scientific">Dysgonomonas capnocytophagoides</name>
    <dbReference type="NCBI Taxonomy" id="45254"/>
    <lineage>
        <taxon>Bacteria</taxon>
        <taxon>Pseudomonadati</taxon>
        <taxon>Bacteroidota</taxon>
        <taxon>Bacteroidia</taxon>
        <taxon>Bacteroidales</taxon>
        <taxon>Dysgonomonadaceae</taxon>
        <taxon>Dysgonomonas</taxon>
    </lineage>
</organism>
<dbReference type="OrthoDB" id="4774596at2"/>
<dbReference type="SUPFAM" id="SSF54427">
    <property type="entry name" value="NTF2-like"/>
    <property type="match status" value="1"/>
</dbReference>
<sequence>MENNIAKNKEVVRTLLVDAMPHGNFDFIKEVVSKDAITQRAGFANLFISQGDAIPPRGNFLEWVEKGWKPLSESLTNQTVEVYDLMGDGNKVLMRYHMTAIHKNTFAGVPATGKKVEWDEIASIEFGEDGKIKSLWFMCEELKLALELGLKVIK</sequence>
<accession>A0A4Y8LDU2</accession>
<gene>
    <name evidence="1" type="ORF">E2605_03240</name>
</gene>
<name>A0A4Y8LDU2_9BACT</name>
<proteinExistence type="predicted"/>
<dbReference type="EMBL" id="SOML01000001">
    <property type="protein sequence ID" value="TFD99220.1"/>
    <property type="molecule type" value="Genomic_DNA"/>
</dbReference>
<evidence type="ECO:0008006" key="3">
    <source>
        <dbReference type="Google" id="ProtNLM"/>
    </source>
</evidence>
<dbReference type="GO" id="GO:0030638">
    <property type="term" value="P:polyketide metabolic process"/>
    <property type="evidence" value="ECO:0007669"/>
    <property type="project" value="InterPro"/>
</dbReference>
<dbReference type="Proteomes" id="UP000297861">
    <property type="component" value="Unassembled WGS sequence"/>
</dbReference>
<keyword evidence="2" id="KW-1185">Reference proteome</keyword>
<dbReference type="AlphaFoldDB" id="A0A4Y8LDU2"/>
<evidence type="ECO:0000313" key="2">
    <source>
        <dbReference type="Proteomes" id="UP000297861"/>
    </source>
</evidence>
<dbReference type="InterPro" id="IPR009959">
    <property type="entry name" value="Cyclase_SnoaL-like"/>
</dbReference>
<dbReference type="Gene3D" id="3.10.450.50">
    <property type="match status" value="1"/>
</dbReference>
<comment type="caution">
    <text evidence="1">The sequence shown here is derived from an EMBL/GenBank/DDBJ whole genome shotgun (WGS) entry which is preliminary data.</text>
</comment>